<evidence type="ECO:0000313" key="3">
    <source>
        <dbReference type="Proteomes" id="UP000291822"/>
    </source>
</evidence>
<feature type="chain" id="PRO_5020285741" description="Carboxypeptidase regulatory-like domain-containing protein" evidence="1">
    <location>
        <begin position="25"/>
        <end position="145"/>
    </location>
</feature>
<evidence type="ECO:0008006" key="4">
    <source>
        <dbReference type="Google" id="ProtNLM"/>
    </source>
</evidence>
<sequence length="145" mass="16183">MTQGKLRQLFCVAAVLLAGCAANSKEVRVHLINDDGGSPSFQQDVEVYSWKTKHIFTAVRYKVTEGHADENGYVSFELEPRGTYEFYYKPCQSASKSAFYVVSREQMKAAPSRTFDVPIHYSESGCTAIWPKDPRLAPVAPASRP</sequence>
<evidence type="ECO:0000313" key="2">
    <source>
        <dbReference type="EMBL" id="TCI06205.1"/>
    </source>
</evidence>
<keyword evidence="1" id="KW-0732">Signal</keyword>
<name>A0A4R0YJ82_9GAMM</name>
<evidence type="ECO:0000256" key="1">
    <source>
        <dbReference type="SAM" id="SignalP"/>
    </source>
</evidence>
<keyword evidence="3" id="KW-1185">Reference proteome</keyword>
<proteinExistence type="predicted"/>
<reference evidence="2 3" key="1">
    <citation type="submission" date="2019-02" db="EMBL/GenBank/DDBJ databases">
        <title>Dyella amyloliquefaciens sp. nov., isolated from forest soil.</title>
        <authorList>
            <person name="Gao Z.-H."/>
            <person name="Qiu L.-H."/>
        </authorList>
    </citation>
    <scope>NUCLEOTIDE SEQUENCE [LARGE SCALE GENOMIC DNA]</scope>
    <source>
        <strain evidence="2 3">KACC 12747</strain>
    </source>
</reference>
<dbReference type="Proteomes" id="UP000291822">
    <property type="component" value="Unassembled WGS sequence"/>
</dbReference>
<comment type="caution">
    <text evidence="2">The sequence shown here is derived from an EMBL/GenBank/DDBJ whole genome shotgun (WGS) entry which is preliminary data.</text>
</comment>
<organism evidence="2 3">
    <name type="scientific">Dyella soli</name>
    <dbReference type="NCBI Taxonomy" id="522319"/>
    <lineage>
        <taxon>Bacteria</taxon>
        <taxon>Pseudomonadati</taxon>
        <taxon>Pseudomonadota</taxon>
        <taxon>Gammaproteobacteria</taxon>
        <taxon>Lysobacterales</taxon>
        <taxon>Rhodanobacteraceae</taxon>
        <taxon>Dyella</taxon>
    </lineage>
</organism>
<dbReference type="PROSITE" id="PS51257">
    <property type="entry name" value="PROKAR_LIPOPROTEIN"/>
    <property type="match status" value="1"/>
</dbReference>
<dbReference type="RefSeq" id="WP_131152632.1">
    <property type="nucleotide sequence ID" value="NZ_SJTG01000007.1"/>
</dbReference>
<dbReference type="EMBL" id="SJTG01000007">
    <property type="protein sequence ID" value="TCI06205.1"/>
    <property type="molecule type" value="Genomic_DNA"/>
</dbReference>
<accession>A0A4R0YJ82</accession>
<feature type="signal peptide" evidence="1">
    <location>
        <begin position="1"/>
        <end position="24"/>
    </location>
</feature>
<protein>
    <recommendedName>
        <fullName evidence="4">Carboxypeptidase regulatory-like domain-containing protein</fullName>
    </recommendedName>
</protein>
<gene>
    <name evidence="2" type="ORF">EZM97_35400</name>
</gene>
<dbReference type="AlphaFoldDB" id="A0A4R0YJ82"/>